<keyword evidence="2" id="KW-1185">Reference proteome</keyword>
<organism evidence="1 2">
    <name type="scientific">Naganishia onofrii</name>
    <dbReference type="NCBI Taxonomy" id="1851511"/>
    <lineage>
        <taxon>Eukaryota</taxon>
        <taxon>Fungi</taxon>
        <taxon>Dikarya</taxon>
        <taxon>Basidiomycota</taxon>
        <taxon>Agaricomycotina</taxon>
        <taxon>Tremellomycetes</taxon>
        <taxon>Filobasidiales</taxon>
        <taxon>Filobasidiaceae</taxon>
        <taxon>Naganishia</taxon>
    </lineage>
</organism>
<proteinExistence type="predicted"/>
<name>A0ACC2XVV4_9TREE</name>
<evidence type="ECO:0000313" key="1">
    <source>
        <dbReference type="EMBL" id="KAJ9127546.1"/>
    </source>
</evidence>
<dbReference type="Proteomes" id="UP001234202">
    <property type="component" value="Unassembled WGS sequence"/>
</dbReference>
<reference evidence="1" key="1">
    <citation type="submission" date="2023-04" db="EMBL/GenBank/DDBJ databases">
        <title>Draft Genome sequencing of Naganishia species isolated from polar environments using Oxford Nanopore Technology.</title>
        <authorList>
            <person name="Leo P."/>
            <person name="Venkateswaran K."/>
        </authorList>
    </citation>
    <scope>NUCLEOTIDE SEQUENCE</scope>
    <source>
        <strain evidence="1">DBVPG 5303</strain>
    </source>
</reference>
<dbReference type="EMBL" id="JASBWV010000002">
    <property type="protein sequence ID" value="KAJ9127546.1"/>
    <property type="molecule type" value="Genomic_DNA"/>
</dbReference>
<comment type="caution">
    <text evidence="1">The sequence shown here is derived from an EMBL/GenBank/DDBJ whole genome shotgun (WGS) entry which is preliminary data.</text>
</comment>
<sequence>MSTMFLPPHQPILHLPHGVPELIQATTALPTYSAFLAQLVQNAIEAHASHISCWINPTLWSMRVTDDGQGISKEDLKGGLGCDFGMSSKYRATSGGDADDDGFLESRGRAEPFDLAITLTLEQDPFSGMPSKRLLDIKINTSDILTTFATLFGGALTESAKSFRASSHGIQVRGFISFTADGHPTRAHQYVFVNGCHLEQSNLAEVVEDMFKKYRVFDSEEEEDDDRRYGAARGDRAGGKGVGRSVKPVFLLHLTVPASETDGTSGPLKDVPVSKPAHSDTAPSTALISSSMAGSRLEYTESQIASPRQSLLQPDQASDFRCNAKKDPCRNARLEQKTGQTPEWLARALANRAQQVFPQAVSSILPASLRPAFKSKADAQEAYGRADTALDQVGMACVQFSKEDLLHATFLSQVDDKFICCLISHRDGRKTLVMIDQHAADERVRVERLLKETLQQFRATQVMSTALAELAHVIQLPLEQVEWLMARPERLDLFAKWGFRISYLTDPLVKTDNYSSLAVDSVPTLLCNRLGASGGKEVKGIIAGYIAFLQTQPDEGILALVKTLRDSAACPGLDIDGVLRWMPKRMKGLIDSKACRGAIMFNDPLTADKCKLLIKQLSQTSFPFICAHGRPSVFPIGQTPATSACTVNNDSKHYQDPIDWTEPFLD</sequence>
<gene>
    <name evidence="1" type="ORF">QFC24_000955</name>
</gene>
<accession>A0ACC2XVV4</accession>
<evidence type="ECO:0000313" key="2">
    <source>
        <dbReference type="Proteomes" id="UP001234202"/>
    </source>
</evidence>
<protein>
    <submittedName>
        <fullName evidence="1">Uncharacterized protein</fullName>
    </submittedName>
</protein>